<name>A0ABR3PTA6_9TREE</name>
<keyword evidence="2" id="KW-1185">Reference proteome</keyword>
<accession>A0ABR3PTA6</accession>
<reference evidence="1 2" key="1">
    <citation type="submission" date="2023-08" db="EMBL/GenBank/DDBJ databases">
        <title>Annotated Genome Sequence of Vanrija albida AlHP1.</title>
        <authorList>
            <person name="Herzog R."/>
        </authorList>
    </citation>
    <scope>NUCLEOTIDE SEQUENCE [LARGE SCALE GENOMIC DNA]</scope>
    <source>
        <strain evidence="1 2">AlHP1</strain>
    </source>
</reference>
<protein>
    <submittedName>
        <fullName evidence="1">Uncharacterized protein</fullName>
    </submittedName>
</protein>
<proteinExistence type="predicted"/>
<sequence>MARYLIRMVSLFPEVCDLHQVSFDIDKLLRKMPEFPFVEMLRVTLSRSRRQGILPYTSLSQASPENPPPPLPENVVQNGAEQQQMNLAAMQFPWGNGDQVEQHGQPGGVNVVPEDILGMTDLSSWFPLGDAQAPLDLDSMSKMDAQLESWISGAWYPGAGQP</sequence>
<gene>
    <name evidence="1" type="ORF">Q8F55_007356</name>
</gene>
<evidence type="ECO:0000313" key="2">
    <source>
        <dbReference type="Proteomes" id="UP001565368"/>
    </source>
</evidence>
<dbReference type="Proteomes" id="UP001565368">
    <property type="component" value="Unassembled WGS sequence"/>
</dbReference>
<dbReference type="GeneID" id="95988399"/>
<dbReference type="EMBL" id="JBBXJM010000006">
    <property type="protein sequence ID" value="KAL1405690.1"/>
    <property type="molecule type" value="Genomic_DNA"/>
</dbReference>
<comment type="caution">
    <text evidence="1">The sequence shown here is derived from an EMBL/GenBank/DDBJ whole genome shotgun (WGS) entry which is preliminary data.</text>
</comment>
<evidence type="ECO:0000313" key="1">
    <source>
        <dbReference type="EMBL" id="KAL1405690.1"/>
    </source>
</evidence>
<dbReference type="RefSeq" id="XP_069205634.1">
    <property type="nucleotide sequence ID" value="XM_069355793.1"/>
</dbReference>
<organism evidence="1 2">
    <name type="scientific">Vanrija albida</name>
    <dbReference type="NCBI Taxonomy" id="181172"/>
    <lineage>
        <taxon>Eukaryota</taxon>
        <taxon>Fungi</taxon>
        <taxon>Dikarya</taxon>
        <taxon>Basidiomycota</taxon>
        <taxon>Agaricomycotina</taxon>
        <taxon>Tremellomycetes</taxon>
        <taxon>Trichosporonales</taxon>
        <taxon>Trichosporonaceae</taxon>
        <taxon>Vanrija</taxon>
    </lineage>
</organism>